<evidence type="ECO:0000256" key="7">
    <source>
        <dbReference type="SAM" id="Phobius"/>
    </source>
</evidence>
<feature type="transmembrane region" description="Helical" evidence="7">
    <location>
        <begin position="97"/>
        <end position="118"/>
    </location>
</feature>
<feature type="region of interest" description="Disordered" evidence="6">
    <location>
        <begin position="632"/>
        <end position="709"/>
    </location>
</feature>
<dbReference type="PANTHER" id="PTHR46896">
    <property type="entry name" value="SENTRIN-SPECIFIC PROTEASE"/>
    <property type="match status" value="1"/>
</dbReference>
<evidence type="ECO:0000256" key="4">
    <source>
        <dbReference type="ARBA" id="ARBA00022786"/>
    </source>
</evidence>
<sequence length="1068" mass="123183">MVETIVQALYLEVSWEYTMFETFNIFVAALGIVLSRKSKDFVVTHARFLMILCTPLWILRAIKAFRGVPEYEDVLEESSVDLLFTNVVDPLTQIEVTLHYCFLMFHAISLVILEFFLMRAVRERRILRTWSHYLTALLLSLSSGTIYSNFNKMFWGVPAYVYAAALNTFCLCIFLGVFLMTFTLRKEEITCAENSESCIVNAKYRVFCSILPILISSIGPAFLSASLLLNVFAPTVPEAAPGLAENRKVLYEHMHLWTGFTIHPYFAFFALYIMHPTFRSAFLPCFERSKGTRMLYQGTRRSATGCVPVCGPQGHKFDPRPIQRIDMIDSEGLLRKKILERDQALKNIGSAESSFFLGNVELKLKCVHPTLDFFFNKKSKFSIRFVVAQMHHLGSFERDFEIAMLQLESITLKKGTYPTDPPAIVCHLLDGCAQKVLANLGDVERTLKNRVGDRPVQADHAMRQLIFILEPFQDVVSSAGDTRIFENLQTFMKVTRNEEILETRNFEGCCSLICNEILDEWMKDMQSRSQLQRASSFTNRTSNFFEIIPEADWAFYTFDLGLKLVREDKLFKYYHFDVSNMVKTLRPTPSKQGPIFPMRHRFIQKTEEPPPIAPPQNGNSVRRALDAVSLENKEEDVPAQPSNSATEETPPPKKPRLSATFVRKSVSKRKKPELISLSDDETNQNPPENEEMEESTRREYEKEDDVSEDETLLVFPPLQCRDKVTIYMSNLRALAEGELLNDAVIEFYLLYIKYYLMDEALRNRVHFFNSFLISTLATGIPPLSLSVSSNPTTLARKKLHVMPNYERVKNWTKKVDIFSKDYLVIPINDECHWLVIIVVNPGGCLVPVNDKPKSGEIGTYIVYFDSLPDFCGRRMRHLKTFVEFYLEFEFENKKKSGRFASEVALRFAPERIFTFRPRNVPLQKNFIDCGVYALYFVELFFRDNKLIPFEELNHFDWEEKFVAARDLQRFMRDKVFLKMMGFTSCKGRSRLERFEKAQGGGPTLEGNRKHRRHSVGSGDGPDKSLRLRRSYSVSGFEIFEDFNPAEFAGWAITKKARELGDTIVHFHF</sequence>
<comment type="similarity">
    <text evidence="1">Belongs to the peptidase C48 family.</text>
</comment>
<keyword evidence="7" id="KW-0812">Transmembrane</keyword>
<evidence type="ECO:0000256" key="5">
    <source>
        <dbReference type="ARBA" id="ARBA00022801"/>
    </source>
</evidence>
<keyword evidence="10" id="KW-1185">Reference proteome</keyword>
<evidence type="ECO:0000313" key="9">
    <source>
        <dbReference type="EMBL" id="CAD6195284.1"/>
    </source>
</evidence>
<dbReference type="InterPro" id="IPR038765">
    <property type="entry name" value="Papain-like_cys_pep_sf"/>
</dbReference>
<dbReference type="Proteomes" id="UP000835052">
    <property type="component" value="Unassembled WGS sequence"/>
</dbReference>
<dbReference type="EMBL" id="CAJGYM010000053">
    <property type="protein sequence ID" value="CAD6195284.1"/>
    <property type="molecule type" value="Genomic_DNA"/>
</dbReference>
<dbReference type="Pfam" id="PF02902">
    <property type="entry name" value="Peptidase_C48"/>
    <property type="match status" value="1"/>
</dbReference>
<feature type="transmembrane region" description="Helical" evidence="7">
    <location>
        <begin position="159"/>
        <end position="184"/>
    </location>
</feature>
<dbReference type="GO" id="GO:0005737">
    <property type="term" value="C:cytoplasm"/>
    <property type="evidence" value="ECO:0007669"/>
    <property type="project" value="TreeGrafter"/>
</dbReference>
<dbReference type="GO" id="GO:0005634">
    <property type="term" value="C:nucleus"/>
    <property type="evidence" value="ECO:0007669"/>
    <property type="project" value="TreeGrafter"/>
</dbReference>
<proteinExistence type="inferred from homology"/>
<feature type="transmembrane region" description="Helical" evidence="7">
    <location>
        <begin position="17"/>
        <end position="34"/>
    </location>
</feature>
<feature type="transmembrane region" description="Helical" evidence="7">
    <location>
        <begin position="253"/>
        <end position="274"/>
    </location>
</feature>
<keyword evidence="7" id="KW-0472">Membrane</keyword>
<dbReference type="Gene3D" id="3.30.310.130">
    <property type="entry name" value="Ubiquitin-related"/>
    <property type="match status" value="1"/>
</dbReference>
<dbReference type="PROSITE" id="PS50600">
    <property type="entry name" value="ULP_PROTEASE"/>
    <property type="match status" value="1"/>
</dbReference>
<feature type="transmembrane region" description="Helical" evidence="7">
    <location>
        <begin position="130"/>
        <end position="147"/>
    </location>
</feature>
<reference evidence="9" key="1">
    <citation type="submission" date="2020-10" db="EMBL/GenBank/DDBJ databases">
        <authorList>
            <person name="Kikuchi T."/>
        </authorList>
    </citation>
    <scope>NUCLEOTIDE SEQUENCE</scope>
    <source>
        <strain evidence="9">NKZ352</strain>
    </source>
</reference>
<evidence type="ECO:0000256" key="6">
    <source>
        <dbReference type="SAM" id="MobiDB-lite"/>
    </source>
</evidence>
<comment type="caution">
    <text evidence="9">The sequence shown here is derived from an EMBL/GenBank/DDBJ whole genome shotgun (WGS) entry which is preliminary data.</text>
</comment>
<dbReference type="PANTHER" id="PTHR46896:SF3">
    <property type="entry name" value="FI06413P-RELATED"/>
    <property type="match status" value="1"/>
</dbReference>
<dbReference type="SUPFAM" id="SSF54001">
    <property type="entry name" value="Cysteine proteinases"/>
    <property type="match status" value="1"/>
</dbReference>
<keyword evidence="2" id="KW-0597">Phosphoprotein</keyword>
<keyword evidence="7" id="KW-1133">Transmembrane helix</keyword>
<name>A0A8S1HHQ1_9PELO</name>
<feature type="region of interest" description="Disordered" evidence="6">
    <location>
        <begin position="997"/>
        <end position="1023"/>
    </location>
</feature>
<accession>A0A8S1HHQ1</accession>
<keyword evidence="3" id="KW-0645">Protease</keyword>
<feature type="domain" description="Ubiquitin-like protease family profile" evidence="8">
    <location>
        <begin position="724"/>
        <end position="940"/>
    </location>
</feature>
<evidence type="ECO:0000259" key="8">
    <source>
        <dbReference type="PROSITE" id="PS50600"/>
    </source>
</evidence>
<dbReference type="InterPro" id="IPR051947">
    <property type="entry name" value="Sentrin-specific_protease"/>
</dbReference>
<dbReference type="Gene3D" id="1.10.418.20">
    <property type="match status" value="1"/>
</dbReference>
<feature type="compositionally biased region" description="Acidic residues" evidence="6">
    <location>
        <begin position="678"/>
        <end position="693"/>
    </location>
</feature>
<keyword evidence="4" id="KW-0833">Ubl conjugation pathway</keyword>
<feature type="transmembrane region" description="Helical" evidence="7">
    <location>
        <begin position="46"/>
        <end position="65"/>
    </location>
</feature>
<dbReference type="GO" id="GO:0006508">
    <property type="term" value="P:proteolysis"/>
    <property type="evidence" value="ECO:0007669"/>
    <property type="project" value="UniProtKB-KW"/>
</dbReference>
<evidence type="ECO:0000256" key="2">
    <source>
        <dbReference type="ARBA" id="ARBA00022553"/>
    </source>
</evidence>
<evidence type="ECO:0000313" key="10">
    <source>
        <dbReference type="Proteomes" id="UP000835052"/>
    </source>
</evidence>
<gene>
    <name evidence="9" type="ORF">CAUJ_LOCUS11203</name>
</gene>
<dbReference type="OrthoDB" id="442460at2759"/>
<dbReference type="GO" id="GO:0070139">
    <property type="term" value="F:SUMO-specific endopeptidase activity"/>
    <property type="evidence" value="ECO:0007669"/>
    <property type="project" value="TreeGrafter"/>
</dbReference>
<keyword evidence="5" id="KW-0378">Hydrolase</keyword>
<evidence type="ECO:0000256" key="1">
    <source>
        <dbReference type="ARBA" id="ARBA00005234"/>
    </source>
</evidence>
<organism evidence="9 10">
    <name type="scientific">Caenorhabditis auriculariae</name>
    <dbReference type="NCBI Taxonomy" id="2777116"/>
    <lineage>
        <taxon>Eukaryota</taxon>
        <taxon>Metazoa</taxon>
        <taxon>Ecdysozoa</taxon>
        <taxon>Nematoda</taxon>
        <taxon>Chromadorea</taxon>
        <taxon>Rhabditida</taxon>
        <taxon>Rhabditina</taxon>
        <taxon>Rhabditomorpha</taxon>
        <taxon>Rhabditoidea</taxon>
        <taxon>Rhabditidae</taxon>
        <taxon>Peloderinae</taxon>
        <taxon>Caenorhabditis</taxon>
    </lineage>
</organism>
<dbReference type="GO" id="GO:0016926">
    <property type="term" value="P:protein desumoylation"/>
    <property type="evidence" value="ECO:0007669"/>
    <property type="project" value="TreeGrafter"/>
</dbReference>
<dbReference type="InterPro" id="IPR003653">
    <property type="entry name" value="Peptidase_C48_C"/>
</dbReference>
<dbReference type="AlphaFoldDB" id="A0A8S1HHQ1"/>
<evidence type="ECO:0000256" key="3">
    <source>
        <dbReference type="ARBA" id="ARBA00022670"/>
    </source>
</evidence>
<protein>
    <recommendedName>
        <fullName evidence="8">Ubiquitin-like protease family profile domain-containing protein</fullName>
    </recommendedName>
</protein>